<dbReference type="InterPro" id="IPR011473">
    <property type="entry name" value="DUF1579"/>
</dbReference>
<name>L7UEN3_MYXSD</name>
<reference evidence="3 4" key="1">
    <citation type="journal article" date="2013" name="Genome Announc.">
        <title>Complete genome sequence of Myxococcus stipitatus strain DSM 14675, a fruiting myxobacterium.</title>
        <authorList>
            <person name="Huntley S."/>
            <person name="Kneip S."/>
            <person name="Treuner-Lange A."/>
            <person name="Sogaard-Andersen L."/>
        </authorList>
    </citation>
    <scope>NUCLEOTIDE SEQUENCE [LARGE SCALE GENOMIC DNA]</scope>
    <source>
        <strain evidence="4">DSM 14675 / JCM 12634 / Mx s8</strain>
    </source>
</reference>
<keyword evidence="2" id="KW-0732">Signal</keyword>
<dbReference type="eggNOG" id="ENOG502ZDCX">
    <property type="taxonomic scope" value="Bacteria"/>
</dbReference>
<evidence type="ECO:0000256" key="1">
    <source>
        <dbReference type="SAM" id="MobiDB-lite"/>
    </source>
</evidence>
<dbReference type="OrthoDB" id="9255662at2"/>
<protein>
    <recommendedName>
        <fullName evidence="5">Lipoprotein</fullName>
    </recommendedName>
</protein>
<evidence type="ECO:0008006" key="5">
    <source>
        <dbReference type="Google" id="ProtNLM"/>
    </source>
</evidence>
<dbReference type="PROSITE" id="PS51257">
    <property type="entry name" value="PROKAR_LIPOPROTEIN"/>
    <property type="match status" value="1"/>
</dbReference>
<dbReference type="Pfam" id="PF07617">
    <property type="entry name" value="DUF1579"/>
    <property type="match status" value="1"/>
</dbReference>
<dbReference type="EMBL" id="CP004025">
    <property type="protein sequence ID" value="AGC47376.1"/>
    <property type="molecule type" value="Genomic_DNA"/>
</dbReference>
<accession>L7UEN3</accession>
<dbReference type="STRING" id="1278073.MYSTI_06103"/>
<feature type="signal peptide" evidence="2">
    <location>
        <begin position="1"/>
        <end position="27"/>
    </location>
</feature>
<evidence type="ECO:0000313" key="3">
    <source>
        <dbReference type="EMBL" id="AGC47376.1"/>
    </source>
</evidence>
<keyword evidence="4" id="KW-1185">Reference proteome</keyword>
<dbReference type="Proteomes" id="UP000011131">
    <property type="component" value="Chromosome"/>
</dbReference>
<dbReference type="PATRIC" id="fig|1278073.3.peg.6188"/>
<feature type="region of interest" description="Disordered" evidence="1">
    <location>
        <begin position="184"/>
        <end position="203"/>
    </location>
</feature>
<organism evidence="3 4">
    <name type="scientific">Myxococcus stipitatus (strain DSM 14675 / JCM 12634 / Mx s8)</name>
    <dbReference type="NCBI Taxonomy" id="1278073"/>
    <lineage>
        <taxon>Bacteria</taxon>
        <taxon>Pseudomonadati</taxon>
        <taxon>Myxococcota</taxon>
        <taxon>Myxococcia</taxon>
        <taxon>Myxococcales</taxon>
        <taxon>Cystobacterineae</taxon>
        <taxon>Myxococcaceae</taxon>
        <taxon>Myxococcus</taxon>
    </lineage>
</organism>
<feature type="chain" id="PRO_5003983745" description="Lipoprotein" evidence="2">
    <location>
        <begin position="28"/>
        <end position="203"/>
    </location>
</feature>
<evidence type="ECO:0000256" key="2">
    <source>
        <dbReference type="SAM" id="SignalP"/>
    </source>
</evidence>
<feature type="compositionally biased region" description="Basic and acidic residues" evidence="1">
    <location>
        <begin position="192"/>
        <end position="203"/>
    </location>
</feature>
<dbReference type="AlphaFoldDB" id="L7UEN3"/>
<evidence type="ECO:0000313" key="4">
    <source>
        <dbReference type="Proteomes" id="UP000011131"/>
    </source>
</evidence>
<dbReference type="HOGENOM" id="CLU_1347712_0_0_7"/>
<dbReference type="KEGG" id="msd:MYSTI_06103"/>
<gene>
    <name evidence="3" type="ordered locus">MYSTI_06103</name>
</gene>
<proteinExistence type="predicted"/>
<sequence>MRPAPSRTLPVSLLLLAVSAISCAAHAPSPSPEVRLPYAGNPAPAELQVLAPWVGEWTLDIQVAPNAQSQQGVHFTGQAVGQQLLNGQFIRVDGQATNGSTREEYFILYGYDTGRAVYRRWYYSSIGLVSEFEGHWDAARRELTWSLLNPARNQTATIVYAVTADLVTTNVIYKDSEGNVVRSAVNRATRKPRADVSHHSRAE</sequence>